<gene>
    <name evidence="1" type="ORF">CWATWH0003_1320</name>
</gene>
<reference evidence="1 2" key="1">
    <citation type="journal article" date="2011" name="Front. Microbiol.">
        <title>Two Strains of Crocosphaera watsonii with Highly Conserved Genomes are Distinguished by Strain-Specific Features.</title>
        <authorList>
            <person name="Bench S.R."/>
            <person name="Ilikchyan I.N."/>
            <person name="Tripp H.J."/>
            <person name="Zehr J.P."/>
        </authorList>
    </citation>
    <scope>NUCLEOTIDE SEQUENCE [LARGE SCALE GENOMIC DNA]</scope>
    <source>
        <strain evidence="1 2">WH 0003</strain>
    </source>
</reference>
<sequence length="52" mass="6224">MKPCYCINPSCKQPDHPDNNNTQVILERLDKIEKQLQKKKHFLNHPNQRIIN</sequence>
<dbReference type="EMBL" id="AESD01000209">
    <property type="protein sequence ID" value="EHJ13992.1"/>
    <property type="molecule type" value="Genomic_DNA"/>
</dbReference>
<organism evidence="1 2">
    <name type="scientific">Crocosphaera watsonii WH 0003</name>
    <dbReference type="NCBI Taxonomy" id="423471"/>
    <lineage>
        <taxon>Bacteria</taxon>
        <taxon>Bacillati</taxon>
        <taxon>Cyanobacteriota</taxon>
        <taxon>Cyanophyceae</taxon>
        <taxon>Oscillatoriophycideae</taxon>
        <taxon>Chroococcales</taxon>
        <taxon>Aphanothecaceae</taxon>
        <taxon>Crocosphaera</taxon>
    </lineage>
</organism>
<dbReference type="AlphaFoldDB" id="G5J1D4"/>
<evidence type="ECO:0000313" key="1">
    <source>
        <dbReference type="EMBL" id="EHJ13992.1"/>
    </source>
</evidence>
<proteinExistence type="predicted"/>
<accession>G5J1D4</accession>
<protein>
    <submittedName>
        <fullName evidence="1">Uncharacterized protein</fullName>
    </submittedName>
</protein>
<dbReference type="PATRIC" id="fig|423471.3.peg.1221"/>
<name>G5J1D4_CROWT</name>
<dbReference type="Proteomes" id="UP000003477">
    <property type="component" value="Unassembled WGS sequence"/>
</dbReference>
<evidence type="ECO:0000313" key="2">
    <source>
        <dbReference type="Proteomes" id="UP000003477"/>
    </source>
</evidence>
<comment type="caution">
    <text evidence="1">The sequence shown here is derived from an EMBL/GenBank/DDBJ whole genome shotgun (WGS) entry which is preliminary data.</text>
</comment>